<feature type="domain" description="Peptidase M50" evidence="13">
    <location>
        <begin position="115"/>
        <end position="169"/>
    </location>
</feature>
<evidence type="ECO:0000256" key="4">
    <source>
        <dbReference type="ARBA" id="ARBA00022670"/>
    </source>
</evidence>
<feature type="domain" description="Peptidase M50" evidence="13">
    <location>
        <begin position="33"/>
        <end position="105"/>
    </location>
</feature>
<comment type="subcellular location">
    <subcellularLocation>
        <location evidence="2">Membrane</location>
        <topology evidence="2">Multi-pass membrane protein</topology>
    </subcellularLocation>
</comment>
<keyword evidence="7" id="KW-0378">Hydrolase</keyword>
<evidence type="ECO:0000259" key="13">
    <source>
        <dbReference type="Pfam" id="PF02163"/>
    </source>
</evidence>
<evidence type="ECO:0000256" key="12">
    <source>
        <dbReference type="SAM" id="Phobius"/>
    </source>
</evidence>
<keyword evidence="10" id="KW-0482">Metalloprotease</keyword>
<sequence length="288" mass="34043">MTNFISIFNKVRIHPLLWLMAAVAIMTARFTEVLTLFVIIFIHEMGHAIMAHFFSWRVKRITILPFGGVAEVDEHGNRPLKEELLVTISGPLQHVWMGAFVYLLMKNGFLSQDYYDLFMNFNIMVFLFNLLPIWPLDGGKLVHLFVSSYMPFLRAVQFSLISSFVFLLLFHFFTILTNPLNLNAWIVACYLYLSLWMERKQKHYVFMRFLMERYYGKKTIFKGLKPIQVDGEEYLYEVLERFQRGSKHPVIIMKDGREIGKLDENEVLHAYFAEKQTDAQVRDIMYSY</sequence>
<dbReference type="Proteomes" id="UP001341444">
    <property type="component" value="Unassembled WGS sequence"/>
</dbReference>
<comment type="similarity">
    <text evidence="3">Belongs to the peptidase M50B family.</text>
</comment>
<evidence type="ECO:0000256" key="2">
    <source>
        <dbReference type="ARBA" id="ARBA00004141"/>
    </source>
</evidence>
<feature type="transmembrane region" description="Helical" evidence="12">
    <location>
        <begin position="182"/>
        <end position="198"/>
    </location>
</feature>
<reference evidence="14 15" key="1">
    <citation type="submission" date="2023-03" db="EMBL/GenBank/DDBJ databases">
        <title>Bacillus Genome Sequencing.</title>
        <authorList>
            <person name="Dunlap C."/>
        </authorList>
    </citation>
    <scope>NUCLEOTIDE SEQUENCE [LARGE SCALE GENOMIC DNA]</scope>
    <source>
        <strain evidence="14 15">B-23453</strain>
    </source>
</reference>
<dbReference type="Pfam" id="PF02163">
    <property type="entry name" value="Peptidase_M50"/>
    <property type="match status" value="2"/>
</dbReference>
<evidence type="ECO:0000256" key="10">
    <source>
        <dbReference type="ARBA" id="ARBA00023049"/>
    </source>
</evidence>
<keyword evidence="6" id="KW-0479">Metal-binding</keyword>
<gene>
    <name evidence="14" type="ORF">P4T90_17200</name>
</gene>
<evidence type="ECO:0000256" key="9">
    <source>
        <dbReference type="ARBA" id="ARBA00022989"/>
    </source>
</evidence>
<keyword evidence="11 12" id="KW-0472">Membrane</keyword>
<keyword evidence="4" id="KW-0645">Protease</keyword>
<comment type="caution">
    <text evidence="14">The sequence shown here is derived from an EMBL/GenBank/DDBJ whole genome shotgun (WGS) entry which is preliminary data.</text>
</comment>
<proteinExistence type="inferred from homology"/>
<name>A0ABU6MJU0_9BACI</name>
<dbReference type="InterPro" id="IPR008915">
    <property type="entry name" value="Peptidase_M50"/>
</dbReference>
<evidence type="ECO:0000256" key="1">
    <source>
        <dbReference type="ARBA" id="ARBA00001947"/>
    </source>
</evidence>
<keyword evidence="8" id="KW-0862">Zinc</keyword>
<evidence type="ECO:0000256" key="3">
    <source>
        <dbReference type="ARBA" id="ARBA00007931"/>
    </source>
</evidence>
<keyword evidence="9 12" id="KW-1133">Transmembrane helix</keyword>
<evidence type="ECO:0000256" key="8">
    <source>
        <dbReference type="ARBA" id="ARBA00022833"/>
    </source>
</evidence>
<dbReference type="CDD" id="cd06161">
    <property type="entry name" value="S2P-M50_SpoIVFB"/>
    <property type="match status" value="1"/>
</dbReference>
<keyword evidence="15" id="KW-1185">Reference proteome</keyword>
<dbReference type="RefSeq" id="WP_232317495.1">
    <property type="nucleotide sequence ID" value="NZ_JARMAB010000026.1"/>
</dbReference>
<dbReference type="PANTHER" id="PTHR39188:SF3">
    <property type="entry name" value="STAGE IV SPORULATION PROTEIN FB"/>
    <property type="match status" value="1"/>
</dbReference>
<organism evidence="14 15">
    <name type="scientific">Heyndrickxia acidicola</name>
    <dbReference type="NCBI Taxonomy" id="209389"/>
    <lineage>
        <taxon>Bacteria</taxon>
        <taxon>Bacillati</taxon>
        <taxon>Bacillota</taxon>
        <taxon>Bacilli</taxon>
        <taxon>Bacillales</taxon>
        <taxon>Bacillaceae</taxon>
        <taxon>Heyndrickxia</taxon>
    </lineage>
</organism>
<feature type="transmembrane region" description="Helical" evidence="12">
    <location>
        <begin position="155"/>
        <end position="176"/>
    </location>
</feature>
<evidence type="ECO:0000256" key="5">
    <source>
        <dbReference type="ARBA" id="ARBA00022692"/>
    </source>
</evidence>
<dbReference type="EMBL" id="JARMAB010000026">
    <property type="protein sequence ID" value="MED1204785.1"/>
    <property type="molecule type" value="Genomic_DNA"/>
</dbReference>
<comment type="cofactor">
    <cofactor evidence="1">
        <name>Zn(2+)</name>
        <dbReference type="ChEBI" id="CHEBI:29105"/>
    </cofactor>
</comment>
<feature type="transmembrane region" description="Helical" evidence="12">
    <location>
        <begin position="16"/>
        <end position="42"/>
    </location>
</feature>
<evidence type="ECO:0000256" key="6">
    <source>
        <dbReference type="ARBA" id="ARBA00022723"/>
    </source>
</evidence>
<evidence type="ECO:0000313" key="14">
    <source>
        <dbReference type="EMBL" id="MED1204785.1"/>
    </source>
</evidence>
<evidence type="ECO:0000256" key="7">
    <source>
        <dbReference type="ARBA" id="ARBA00022801"/>
    </source>
</evidence>
<feature type="transmembrane region" description="Helical" evidence="12">
    <location>
        <begin position="117"/>
        <end position="134"/>
    </location>
</feature>
<accession>A0ABU6MJU0</accession>
<dbReference type="PANTHER" id="PTHR39188">
    <property type="entry name" value="MEMBRANE-ASSOCIATED ZINC METALLOPROTEASE M50B"/>
    <property type="match status" value="1"/>
</dbReference>
<protein>
    <submittedName>
        <fullName evidence="14">M50 family metallopeptidase</fullName>
    </submittedName>
</protein>
<evidence type="ECO:0000256" key="11">
    <source>
        <dbReference type="ARBA" id="ARBA00023136"/>
    </source>
</evidence>
<evidence type="ECO:0000313" key="15">
    <source>
        <dbReference type="Proteomes" id="UP001341444"/>
    </source>
</evidence>
<keyword evidence="5 12" id="KW-0812">Transmembrane</keyword>